<dbReference type="OrthoDB" id="9801052at2"/>
<protein>
    <submittedName>
        <fullName evidence="5">Putative aminotransferase</fullName>
        <ecNumber evidence="5">2.6.1.-</ecNumber>
    </submittedName>
</protein>
<evidence type="ECO:0000256" key="1">
    <source>
        <dbReference type="ARBA" id="ARBA00001933"/>
    </source>
</evidence>
<dbReference type="AlphaFoldDB" id="A0A085G7D5"/>
<dbReference type="InterPro" id="IPR015424">
    <property type="entry name" value="PyrdxlP-dep_Trfase"/>
</dbReference>
<dbReference type="EMBL" id="JMPJ01000064">
    <property type="protein sequence ID" value="KFC79630.1"/>
    <property type="molecule type" value="Genomic_DNA"/>
</dbReference>
<dbReference type="InterPro" id="IPR005814">
    <property type="entry name" value="Aminotrans_3"/>
</dbReference>
<evidence type="ECO:0000256" key="3">
    <source>
        <dbReference type="ARBA" id="ARBA00022898"/>
    </source>
</evidence>
<dbReference type="CDD" id="cd00610">
    <property type="entry name" value="OAT_like"/>
    <property type="match status" value="1"/>
</dbReference>
<proteinExistence type="inferred from homology"/>
<dbReference type="PANTHER" id="PTHR45688:SF13">
    <property type="entry name" value="ALANINE--GLYOXYLATE AMINOTRANSFERASE 2-LIKE"/>
    <property type="match status" value="1"/>
</dbReference>
<accession>A0A085G7D5</accession>
<dbReference type="Gene3D" id="3.90.1150.10">
    <property type="entry name" value="Aspartate Aminotransferase, domain 1"/>
    <property type="match status" value="1"/>
</dbReference>
<organism evidence="5 6">
    <name type="scientific">Ewingella americana (strain ATCC 33852 / DSM 4580 / CCUG 14506 / JCM 5911 / LMG 7869 / NCTC 12157 / CDC 1468-78)</name>
    <dbReference type="NCBI Taxonomy" id="910964"/>
    <lineage>
        <taxon>Bacteria</taxon>
        <taxon>Pseudomonadati</taxon>
        <taxon>Pseudomonadota</taxon>
        <taxon>Gammaproteobacteria</taxon>
        <taxon>Enterobacterales</taxon>
        <taxon>Yersiniaceae</taxon>
        <taxon>Ewingella</taxon>
    </lineage>
</organism>
<dbReference type="Pfam" id="PF00202">
    <property type="entry name" value="Aminotran_3"/>
    <property type="match status" value="1"/>
</dbReference>
<dbReference type="InterPro" id="IPR049704">
    <property type="entry name" value="Aminotrans_3_PPA_site"/>
</dbReference>
<keyword evidence="5" id="KW-0032">Aminotransferase</keyword>
<comment type="cofactor">
    <cofactor evidence="1">
        <name>pyridoxal 5'-phosphate</name>
        <dbReference type="ChEBI" id="CHEBI:597326"/>
    </cofactor>
</comment>
<comment type="similarity">
    <text evidence="2 4">Belongs to the class-III pyridoxal-phosphate-dependent aminotransferase family.</text>
</comment>
<keyword evidence="6" id="KW-1185">Reference proteome</keyword>
<comment type="caution">
    <text evidence="5">The sequence shown here is derived from an EMBL/GenBank/DDBJ whole genome shotgun (WGS) entry which is preliminary data.</text>
</comment>
<dbReference type="Proteomes" id="UP000028640">
    <property type="component" value="Unassembled WGS sequence"/>
</dbReference>
<dbReference type="EC" id="2.6.1.-" evidence="5"/>
<dbReference type="Gene3D" id="3.40.640.10">
    <property type="entry name" value="Type I PLP-dependent aspartate aminotransferase-like (Major domain)"/>
    <property type="match status" value="1"/>
</dbReference>
<dbReference type="GO" id="GO:0008483">
    <property type="term" value="F:transaminase activity"/>
    <property type="evidence" value="ECO:0007669"/>
    <property type="project" value="UniProtKB-KW"/>
</dbReference>
<dbReference type="RefSeq" id="WP_051899525.1">
    <property type="nucleotide sequence ID" value="NZ_JMPJ01000064.1"/>
</dbReference>
<keyword evidence="5" id="KW-0808">Transferase</keyword>
<dbReference type="SUPFAM" id="SSF53383">
    <property type="entry name" value="PLP-dependent transferases"/>
    <property type="match status" value="1"/>
</dbReference>
<sequence length="437" mass="46748">MLKTNAFDAAASSNIPAENLAMIERRRRLLGPAYQLFYKNPVHLVRGEGVWVYDAEGRRYLDVYNNVPSVGHCHPHVLEALVRQASTLNTHTRYLHENVLNFAEKLVGTMPAELSQVMFTCTGSESNDLALRIAEDFTGGTGVIVTEFSYHGMTKAIAGLSASMGPYVKVNGDARVIPAPIHNPANPAEVGKRFANDIRAALADMHRHGIKPAALMIDTFFTSDGGFFDPAGFLKEAIEVIHDAGALYIADEVQPGYGRSGETMWGFQRHGVLPDIVSLGKPMGNGHPMAGITIQPHILQRFGSESSYFNTFGGNTVSSAVGLAVLEVIEQENLIPSVGRAGKAILDGISALAQRFPAIGSVRGAGLFVSVDFVTADGAPDSVTALAVVNALREEGVLIGASGPHANILKIRPPLVFTAEHAEILVGALENVLSKMF</sequence>
<evidence type="ECO:0000313" key="6">
    <source>
        <dbReference type="Proteomes" id="UP000028640"/>
    </source>
</evidence>
<dbReference type="PIRSF" id="PIRSF000521">
    <property type="entry name" value="Transaminase_4ab_Lys_Orn"/>
    <property type="match status" value="1"/>
</dbReference>
<keyword evidence="3 4" id="KW-0663">Pyridoxal phosphate</keyword>
<dbReference type="PANTHER" id="PTHR45688">
    <property type="match status" value="1"/>
</dbReference>
<name>A0A085G7D5_EWIA3</name>
<dbReference type="PROSITE" id="PS00600">
    <property type="entry name" value="AA_TRANSFER_CLASS_3"/>
    <property type="match status" value="1"/>
</dbReference>
<evidence type="ECO:0000256" key="4">
    <source>
        <dbReference type="RuleBase" id="RU003560"/>
    </source>
</evidence>
<dbReference type="InterPro" id="IPR015422">
    <property type="entry name" value="PyrdxlP-dep_Trfase_small"/>
</dbReference>
<reference evidence="5 6" key="1">
    <citation type="submission" date="2014-05" db="EMBL/GenBank/DDBJ databases">
        <title>ATOL: Assembling a taxonomically balanced genome-scale reconstruction of the evolutionary history of the Enterobacteriaceae.</title>
        <authorList>
            <person name="Plunkett G.III."/>
            <person name="Neeno-Eckwall E.C."/>
            <person name="Glasner J.D."/>
            <person name="Perna N.T."/>
        </authorList>
    </citation>
    <scope>NUCLEOTIDE SEQUENCE [LARGE SCALE GENOMIC DNA]</scope>
    <source>
        <strain evidence="5 6">ATCC 33852</strain>
    </source>
</reference>
<evidence type="ECO:0000313" key="5">
    <source>
        <dbReference type="EMBL" id="KFC79630.1"/>
    </source>
</evidence>
<dbReference type="STRING" id="910964.GEAM_2782"/>
<dbReference type="eggNOG" id="COG0160">
    <property type="taxonomic scope" value="Bacteria"/>
</dbReference>
<evidence type="ECO:0000256" key="2">
    <source>
        <dbReference type="ARBA" id="ARBA00008954"/>
    </source>
</evidence>
<dbReference type="GO" id="GO:0030170">
    <property type="term" value="F:pyridoxal phosphate binding"/>
    <property type="evidence" value="ECO:0007669"/>
    <property type="project" value="InterPro"/>
</dbReference>
<dbReference type="InterPro" id="IPR015421">
    <property type="entry name" value="PyrdxlP-dep_Trfase_major"/>
</dbReference>
<dbReference type="GeneID" id="78382616"/>
<gene>
    <name evidence="5" type="ORF">GEAM_2782</name>
</gene>